<proteinExistence type="inferred from homology"/>
<sequence>MSAGTIVITGGILAGVILLCIVAVLCYCRLQYYCCRKNDSEVDMGSGRGADPLSHFPCNTCNALAMDGRAITPISLDQLDTGSHHNRCPTCSPYPHRSGHADDMCNGGERLGFHTYYKNQSVSLPLSANPQGSSALSYYSPTDMFPPLLRSYSTQV</sequence>
<dbReference type="STRING" id="43700.ENSMALP00000026761"/>
<evidence type="ECO:0000256" key="1">
    <source>
        <dbReference type="ARBA" id="ARBA00004167"/>
    </source>
</evidence>
<evidence type="ECO:0000256" key="4">
    <source>
        <dbReference type="ARBA" id="ARBA00022989"/>
    </source>
</evidence>
<keyword evidence="3 6" id="KW-0812">Transmembrane</keyword>
<reference evidence="7" key="2">
    <citation type="submission" date="2025-09" db="UniProtKB">
        <authorList>
            <consortium name="Ensembl"/>
        </authorList>
    </citation>
    <scope>IDENTIFICATION</scope>
</reference>
<dbReference type="Pfam" id="PF15069">
    <property type="entry name" value="FAM163"/>
    <property type="match status" value="1"/>
</dbReference>
<evidence type="ECO:0000256" key="2">
    <source>
        <dbReference type="ARBA" id="ARBA00006760"/>
    </source>
</evidence>
<dbReference type="Proteomes" id="UP000261600">
    <property type="component" value="Unplaced"/>
</dbReference>
<evidence type="ECO:0000256" key="6">
    <source>
        <dbReference type="SAM" id="Phobius"/>
    </source>
</evidence>
<evidence type="ECO:0000313" key="8">
    <source>
        <dbReference type="Proteomes" id="UP000261600"/>
    </source>
</evidence>
<dbReference type="PANTHER" id="PTHR31914">
    <property type="entry name" value="PROTEIN FAM163A"/>
    <property type="match status" value="1"/>
</dbReference>
<feature type="transmembrane region" description="Helical" evidence="6">
    <location>
        <begin position="6"/>
        <end position="28"/>
    </location>
</feature>
<evidence type="ECO:0000256" key="3">
    <source>
        <dbReference type="ARBA" id="ARBA00022692"/>
    </source>
</evidence>
<comment type="similarity">
    <text evidence="2">Belongs to the FAM163 family.</text>
</comment>
<organism evidence="7 8">
    <name type="scientific">Monopterus albus</name>
    <name type="common">Swamp eel</name>
    <dbReference type="NCBI Taxonomy" id="43700"/>
    <lineage>
        <taxon>Eukaryota</taxon>
        <taxon>Metazoa</taxon>
        <taxon>Chordata</taxon>
        <taxon>Craniata</taxon>
        <taxon>Vertebrata</taxon>
        <taxon>Euteleostomi</taxon>
        <taxon>Actinopterygii</taxon>
        <taxon>Neopterygii</taxon>
        <taxon>Teleostei</taxon>
        <taxon>Neoteleostei</taxon>
        <taxon>Acanthomorphata</taxon>
        <taxon>Anabantaria</taxon>
        <taxon>Synbranchiformes</taxon>
        <taxon>Synbranchidae</taxon>
        <taxon>Monopterus</taxon>
    </lineage>
</organism>
<dbReference type="InterPro" id="IPR029379">
    <property type="entry name" value="FAM163"/>
</dbReference>
<dbReference type="Ensembl" id="ENSMALT00000027254.1">
    <property type="protein sequence ID" value="ENSMALP00000026761.1"/>
    <property type="gene ID" value="ENSMALG00000018568.1"/>
</dbReference>
<evidence type="ECO:0000256" key="5">
    <source>
        <dbReference type="ARBA" id="ARBA00023136"/>
    </source>
</evidence>
<accession>A0A3Q3KBN3</accession>
<comment type="subcellular location">
    <subcellularLocation>
        <location evidence="1">Membrane</location>
        <topology evidence="1">Single-pass membrane protein</topology>
    </subcellularLocation>
</comment>
<keyword evidence="8" id="KW-1185">Reference proteome</keyword>
<dbReference type="PANTHER" id="PTHR31914:SF2">
    <property type="entry name" value="PROTEIN FAM163A"/>
    <property type="match status" value="1"/>
</dbReference>
<keyword evidence="4 6" id="KW-1133">Transmembrane helix</keyword>
<dbReference type="AlphaFoldDB" id="A0A3Q3KBN3"/>
<reference evidence="7" key="1">
    <citation type="submission" date="2025-08" db="UniProtKB">
        <authorList>
            <consortium name="Ensembl"/>
        </authorList>
    </citation>
    <scope>IDENTIFICATION</scope>
</reference>
<keyword evidence="5 6" id="KW-0472">Membrane</keyword>
<name>A0A3Q3KBN3_MONAL</name>
<evidence type="ECO:0000313" key="7">
    <source>
        <dbReference type="Ensembl" id="ENSMALP00000026761.1"/>
    </source>
</evidence>
<protein>
    <submittedName>
        <fullName evidence="7">Uncharacterized protein</fullName>
    </submittedName>
</protein>
<dbReference type="InterPro" id="IPR040281">
    <property type="entry name" value="FAM163A"/>
</dbReference>
<dbReference type="GO" id="GO:0016020">
    <property type="term" value="C:membrane"/>
    <property type="evidence" value="ECO:0007669"/>
    <property type="project" value="UniProtKB-SubCell"/>
</dbReference>